<dbReference type="InterPro" id="IPR003425">
    <property type="entry name" value="CCB3/YggT"/>
</dbReference>
<name>A0A087DFD0_9BIFI</name>
<dbReference type="Pfam" id="PF02325">
    <property type="entry name" value="CCB3_YggT"/>
    <property type="match status" value="1"/>
</dbReference>
<sequence length="100" mass="11826">MLPFFFTLIGRILAWLVNAYITVLIIRMVLDWVSILARNWYPRGIVAQLINMVYTITEPPLRWLRQYIKPLPLGSIYLDMSFIVLYFALVVLESVIYLIF</sequence>
<evidence type="ECO:0000313" key="2">
    <source>
        <dbReference type="EMBL" id="KFI94230.1"/>
    </source>
</evidence>
<evidence type="ECO:0000313" key="3">
    <source>
        <dbReference type="Proteomes" id="UP000029066"/>
    </source>
</evidence>
<organism evidence="2 3">
    <name type="scientific">Bifidobacterium saguini DSM 23967</name>
    <dbReference type="NCBI Taxonomy" id="1437607"/>
    <lineage>
        <taxon>Bacteria</taxon>
        <taxon>Bacillati</taxon>
        <taxon>Actinomycetota</taxon>
        <taxon>Actinomycetes</taxon>
        <taxon>Bifidobacteriales</taxon>
        <taxon>Bifidobacteriaceae</taxon>
        <taxon>Bifidobacterium</taxon>
    </lineage>
</organism>
<comment type="caution">
    <text evidence="2">The sequence shown here is derived from an EMBL/GenBank/DDBJ whole genome shotgun (WGS) entry which is preliminary data.</text>
</comment>
<keyword evidence="1" id="KW-0812">Transmembrane</keyword>
<evidence type="ECO:0000256" key="1">
    <source>
        <dbReference type="SAM" id="Phobius"/>
    </source>
</evidence>
<dbReference type="AlphaFoldDB" id="A0A087DFD0"/>
<keyword evidence="1" id="KW-1133">Transmembrane helix</keyword>
<accession>A0A087DFD0</accession>
<feature type="transmembrane region" description="Helical" evidence="1">
    <location>
        <begin position="76"/>
        <end position="99"/>
    </location>
</feature>
<keyword evidence="1" id="KW-0472">Membrane</keyword>
<dbReference type="EMBL" id="JGZN01000003">
    <property type="protein sequence ID" value="KFI94230.1"/>
    <property type="molecule type" value="Genomic_DNA"/>
</dbReference>
<dbReference type="RefSeq" id="WP_033889742.1">
    <property type="nucleotide sequence ID" value="NZ_JDUT01000002.1"/>
</dbReference>
<dbReference type="OrthoDB" id="3216131at2"/>
<feature type="transmembrane region" description="Helical" evidence="1">
    <location>
        <begin position="12"/>
        <end position="33"/>
    </location>
</feature>
<gene>
    <name evidence="2" type="ORF">BISA_0268</name>
</gene>
<reference evidence="2 3" key="1">
    <citation type="submission" date="2014-03" db="EMBL/GenBank/DDBJ databases">
        <title>Genomics of Bifidobacteria.</title>
        <authorList>
            <person name="Ventura M."/>
            <person name="Milani C."/>
            <person name="Lugli G.A."/>
        </authorList>
    </citation>
    <scope>NUCLEOTIDE SEQUENCE [LARGE SCALE GENOMIC DNA]</scope>
    <source>
        <strain evidence="2 3">DSM 23967</strain>
    </source>
</reference>
<dbReference type="STRING" id="1437607.BISA_0268"/>
<dbReference type="Proteomes" id="UP000029066">
    <property type="component" value="Unassembled WGS sequence"/>
</dbReference>
<feature type="transmembrane region" description="Helical" evidence="1">
    <location>
        <begin position="40"/>
        <end position="56"/>
    </location>
</feature>
<dbReference type="GO" id="GO:0016020">
    <property type="term" value="C:membrane"/>
    <property type="evidence" value="ECO:0007669"/>
    <property type="project" value="InterPro"/>
</dbReference>
<proteinExistence type="predicted"/>
<protein>
    <submittedName>
        <fullName evidence="2">Hemolysin-like protein</fullName>
    </submittedName>
</protein>